<feature type="non-terminal residue" evidence="4">
    <location>
        <position position="270"/>
    </location>
</feature>
<proteinExistence type="predicted"/>
<dbReference type="Pfam" id="PF00890">
    <property type="entry name" value="FAD_binding_2"/>
    <property type="match status" value="1"/>
</dbReference>
<name>A0A7J6TZL3_PEROL</name>
<dbReference type="SUPFAM" id="SSF51905">
    <property type="entry name" value="FAD/NAD(P)-binding domain"/>
    <property type="match status" value="1"/>
</dbReference>
<reference evidence="4 5" key="1">
    <citation type="submission" date="2020-04" db="EMBL/GenBank/DDBJ databases">
        <title>Perkinsus olseni comparative genomics.</title>
        <authorList>
            <person name="Bogema D.R."/>
        </authorList>
    </citation>
    <scope>NUCLEOTIDE SEQUENCE [LARGE SCALE GENOMIC DNA]</scope>
    <source>
        <strain evidence="4 5">ATCC PRA-207</strain>
    </source>
</reference>
<dbReference type="Gene3D" id="3.50.50.60">
    <property type="entry name" value="FAD/NAD(P)-binding domain"/>
    <property type="match status" value="2"/>
</dbReference>
<evidence type="ECO:0000259" key="3">
    <source>
        <dbReference type="Pfam" id="PF00890"/>
    </source>
</evidence>
<dbReference type="InterPro" id="IPR050315">
    <property type="entry name" value="FAD-oxidoreductase_2"/>
</dbReference>
<protein>
    <recommendedName>
        <fullName evidence="3">FAD-dependent oxidoreductase 2 FAD-binding domain-containing protein</fullName>
    </recommendedName>
</protein>
<accession>A0A7J6TZL3</accession>
<dbReference type="EMBL" id="JABANO010007454">
    <property type="protein sequence ID" value="KAF4750070.1"/>
    <property type="molecule type" value="Genomic_DNA"/>
</dbReference>
<evidence type="ECO:0000256" key="2">
    <source>
        <dbReference type="ARBA" id="ARBA00023002"/>
    </source>
</evidence>
<dbReference type="PANTHER" id="PTHR43400">
    <property type="entry name" value="FUMARATE REDUCTASE"/>
    <property type="match status" value="1"/>
</dbReference>
<feature type="non-terminal residue" evidence="4">
    <location>
        <position position="1"/>
    </location>
</feature>
<gene>
    <name evidence="4" type="ORF">FOZ63_016267</name>
</gene>
<comment type="caution">
    <text evidence="4">The sequence shown here is derived from an EMBL/GenBank/DDBJ whole genome shotgun (WGS) entry which is preliminary data.</text>
</comment>
<dbReference type="GO" id="GO:0016491">
    <property type="term" value="F:oxidoreductase activity"/>
    <property type="evidence" value="ECO:0007669"/>
    <property type="project" value="UniProtKB-KW"/>
</dbReference>
<evidence type="ECO:0000313" key="4">
    <source>
        <dbReference type="EMBL" id="KAF4750070.1"/>
    </source>
</evidence>
<feature type="domain" description="FAD-dependent oxidoreductase 2 FAD-binding" evidence="3">
    <location>
        <begin position="57"/>
        <end position="270"/>
    </location>
</feature>
<dbReference type="Proteomes" id="UP000553632">
    <property type="component" value="Unassembled WGS sequence"/>
</dbReference>
<sequence length="270" mass="28916">VMGGVHGNNRLGGNSLLDCVVYGRITGKDACKTFLPARANVPLKELALGRTEPNRRAIVVGGGLAGFSACNTILENGGSVLLLDKSAFCGGNSSKATSGINGSCTKTQKRLGIKDSNELFEFDCMKGGSKNPQLIKTMVEASGPSVNWLMDNFDLDLSLLARMGGHSVERTHRGKERFPGMTITYAEMQMAESISKALPDRCQIMNKARVTSLITDDEGEVIGVRYTKDGKERTEFGPVILATGGFGADFSKDGLLAKYRPDLLKLSTTN</sequence>
<evidence type="ECO:0000313" key="5">
    <source>
        <dbReference type="Proteomes" id="UP000553632"/>
    </source>
</evidence>
<organism evidence="4 5">
    <name type="scientific">Perkinsus olseni</name>
    <name type="common">Perkinsus atlanticus</name>
    <dbReference type="NCBI Taxonomy" id="32597"/>
    <lineage>
        <taxon>Eukaryota</taxon>
        <taxon>Sar</taxon>
        <taxon>Alveolata</taxon>
        <taxon>Perkinsozoa</taxon>
        <taxon>Perkinsea</taxon>
        <taxon>Perkinsida</taxon>
        <taxon>Perkinsidae</taxon>
        <taxon>Perkinsus</taxon>
    </lineage>
</organism>
<keyword evidence="2" id="KW-0560">Oxidoreductase</keyword>
<keyword evidence="5" id="KW-1185">Reference proteome</keyword>
<dbReference type="InterPro" id="IPR036188">
    <property type="entry name" value="FAD/NAD-bd_sf"/>
</dbReference>
<dbReference type="AlphaFoldDB" id="A0A7J6TZL3"/>
<dbReference type="PANTHER" id="PTHR43400:SF1">
    <property type="entry name" value="FUMARATE REDUCTASE"/>
    <property type="match status" value="1"/>
</dbReference>
<evidence type="ECO:0000256" key="1">
    <source>
        <dbReference type="ARBA" id="ARBA00022630"/>
    </source>
</evidence>
<dbReference type="InterPro" id="IPR003953">
    <property type="entry name" value="FAD-dep_OxRdtase_2_FAD-bd"/>
</dbReference>
<keyword evidence="1" id="KW-0285">Flavoprotein</keyword>